<sequence>MAVRAALPAKGSLASFGDIHSALVDAVNQDPRMIETVNRNLLHRQAWALDTNVEPIGVKPITEHTRNFFVYTDPFAPGIEMGDVDDLAAMLAAIGALNQDVDAVFTFILGRAPPDDGKKRRRLFKTVENSVYKHICSAETLYPGRFILTDSDTFYCGSIPALAIVLVHSSVNEYVLGELAQKDRHPYVHFQGKNCGRDFNMKECLHYIDPAVDLDAGSVEYSEKQKPYVAMFKSIFNEDGRDSGATGETMVYADYKEFFDTDLGKDLTMIFKWKTLGMAVGIQGFVEGMIDSFYLPHGREDATQLSEDAKANYITLLGKDLITTTKIKKNKGNNLAPWLNNLVKWFDDIQKEELSEEVKTTIKNLPSGSEDGKKCFTYVAKAVQFICSPELVNAVLGSKGTMAWVDVIPERHRLPKTRNANADFAMFGVETPPMWDLVAFQLSLTQHAEWKGNENSLDLVAASRYS</sequence>
<name>A0A6V2EC40_9STRA</name>
<gene>
    <name evidence="1" type="ORF">DBRI00130_LOCUS12813</name>
    <name evidence="2" type="ORF">DBRI00130_LOCUS12814</name>
    <name evidence="3" type="ORF">DBRI00130_LOCUS12815</name>
</gene>
<reference evidence="3" key="1">
    <citation type="submission" date="2021-01" db="EMBL/GenBank/DDBJ databases">
        <authorList>
            <person name="Corre E."/>
            <person name="Pelletier E."/>
            <person name="Niang G."/>
            <person name="Scheremetjew M."/>
            <person name="Finn R."/>
            <person name="Kale V."/>
            <person name="Holt S."/>
            <person name="Cochrane G."/>
            <person name="Meng A."/>
            <person name="Brown T."/>
            <person name="Cohen L."/>
        </authorList>
    </citation>
    <scope>NUCLEOTIDE SEQUENCE</scope>
    <source>
        <strain evidence="3">GSO104</strain>
    </source>
</reference>
<proteinExistence type="predicted"/>
<organism evidence="3">
    <name type="scientific">Ditylum brightwellii</name>
    <dbReference type="NCBI Taxonomy" id="49249"/>
    <lineage>
        <taxon>Eukaryota</taxon>
        <taxon>Sar</taxon>
        <taxon>Stramenopiles</taxon>
        <taxon>Ochrophyta</taxon>
        <taxon>Bacillariophyta</taxon>
        <taxon>Mediophyceae</taxon>
        <taxon>Lithodesmiophycidae</taxon>
        <taxon>Lithodesmiales</taxon>
        <taxon>Lithodesmiaceae</taxon>
        <taxon>Ditylum</taxon>
    </lineage>
</organism>
<dbReference type="EMBL" id="HBNS01015977">
    <property type="protein sequence ID" value="CAE4603193.1"/>
    <property type="molecule type" value="Transcribed_RNA"/>
</dbReference>
<protein>
    <submittedName>
        <fullName evidence="3">Uncharacterized protein</fullName>
    </submittedName>
</protein>
<evidence type="ECO:0000313" key="1">
    <source>
        <dbReference type="EMBL" id="CAE4603192.1"/>
    </source>
</evidence>
<accession>A0A6V2EC40</accession>
<dbReference type="EMBL" id="HBNS01015976">
    <property type="protein sequence ID" value="CAE4603192.1"/>
    <property type="molecule type" value="Transcribed_RNA"/>
</dbReference>
<dbReference type="AlphaFoldDB" id="A0A6V2EC40"/>
<dbReference type="EMBL" id="HBNS01015978">
    <property type="protein sequence ID" value="CAE4603195.1"/>
    <property type="molecule type" value="Transcribed_RNA"/>
</dbReference>
<evidence type="ECO:0000313" key="2">
    <source>
        <dbReference type="EMBL" id="CAE4603193.1"/>
    </source>
</evidence>
<evidence type="ECO:0000313" key="3">
    <source>
        <dbReference type="EMBL" id="CAE4603195.1"/>
    </source>
</evidence>